<gene>
    <name evidence="2" type="ORF">CSOJ01_10687</name>
</gene>
<comment type="caution">
    <text evidence="2">The sequence shown here is derived from an EMBL/GenBank/DDBJ whole genome shotgun (WGS) entry which is preliminary data.</text>
</comment>
<proteinExistence type="inferred from homology"/>
<dbReference type="Pfam" id="PF13489">
    <property type="entry name" value="Methyltransf_23"/>
    <property type="match status" value="1"/>
</dbReference>
<dbReference type="Proteomes" id="UP000652219">
    <property type="component" value="Unassembled WGS sequence"/>
</dbReference>
<dbReference type="PANTHER" id="PTHR43591">
    <property type="entry name" value="METHYLTRANSFERASE"/>
    <property type="match status" value="1"/>
</dbReference>
<dbReference type="EMBL" id="WIGN01000229">
    <property type="protein sequence ID" value="KAF6803728.1"/>
    <property type="molecule type" value="Genomic_DNA"/>
</dbReference>
<dbReference type="AlphaFoldDB" id="A0A8H6IZV6"/>
<dbReference type="GO" id="GO:0032259">
    <property type="term" value="P:methylation"/>
    <property type="evidence" value="ECO:0007669"/>
    <property type="project" value="UniProtKB-KW"/>
</dbReference>
<dbReference type="CDD" id="cd02440">
    <property type="entry name" value="AdoMet_MTases"/>
    <property type="match status" value="1"/>
</dbReference>
<dbReference type="Gene3D" id="3.40.50.150">
    <property type="entry name" value="Vaccinia Virus protein VP39"/>
    <property type="match status" value="1"/>
</dbReference>
<sequence length="315" mass="36083">MQSVASSRTSLRSSLLDYRQENGRTYHKYKDGSKFGQRRTSQCRLLTSSPEYNLPNDERENDRLDLQHHIWLLSLDDRLGVSPPCKEGSKVGRVLDVGTGTGIWALNFADEHPEAEVIGNDLSAVEPGFVPPNVTFEVDDVEDEWLFSRPFDFIHSRIMTSSINDWPLYLRRCYENLAPGGYIELQEFDLFPRSDDGTLKPDSALLKCCKLLMEASEKFGRPYMQIPSLQGLLRDVGFVDVTMDVQKWPSNSWPKEVRYKEIGIWQHENMMAGLEAFTMAPLTRAHGWTPAEVQVLLVDVRKDLKDRSIHAYWPA</sequence>
<evidence type="ECO:0000313" key="2">
    <source>
        <dbReference type="EMBL" id="KAF6803728.1"/>
    </source>
</evidence>
<keyword evidence="2" id="KW-0489">Methyltransferase</keyword>
<keyword evidence="3" id="KW-1185">Reference proteome</keyword>
<accession>A0A8H6IZV6</accession>
<reference evidence="2 3" key="1">
    <citation type="journal article" date="2020" name="Phytopathology">
        <title>Genome Sequence Resources of Colletotrichum truncatum, C. plurivorum, C. musicola, and C. sojae: Four Species Pathogenic to Soybean (Glycine max).</title>
        <authorList>
            <person name="Rogerio F."/>
            <person name="Boufleur T.R."/>
            <person name="Ciampi-Guillardi M."/>
            <person name="Sukno S.A."/>
            <person name="Thon M.R."/>
            <person name="Massola Junior N.S."/>
            <person name="Baroncelli R."/>
        </authorList>
    </citation>
    <scope>NUCLEOTIDE SEQUENCE [LARGE SCALE GENOMIC DNA]</scope>
    <source>
        <strain evidence="2 3">LFN0009</strain>
    </source>
</reference>
<dbReference type="PANTHER" id="PTHR43591:SF24">
    <property type="entry name" value="2-METHOXY-6-POLYPRENYL-1,4-BENZOQUINOL METHYLASE, MITOCHONDRIAL"/>
    <property type="match status" value="1"/>
</dbReference>
<comment type="similarity">
    <text evidence="1">Belongs to the methyltransferase superfamily. LaeA methyltransferase family.</text>
</comment>
<organism evidence="2 3">
    <name type="scientific">Colletotrichum sojae</name>
    <dbReference type="NCBI Taxonomy" id="2175907"/>
    <lineage>
        <taxon>Eukaryota</taxon>
        <taxon>Fungi</taxon>
        <taxon>Dikarya</taxon>
        <taxon>Ascomycota</taxon>
        <taxon>Pezizomycotina</taxon>
        <taxon>Sordariomycetes</taxon>
        <taxon>Hypocreomycetidae</taxon>
        <taxon>Glomerellales</taxon>
        <taxon>Glomerellaceae</taxon>
        <taxon>Colletotrichum</taxon>
        <taxon>Colletotrichum orchidearum species complex</taxon>
    </lineage>
</organism>
<protein>
    <submittedName>
        <fullName evidence="2">Methyltransferase domain-containing protein</fullName>
    </submittedName>
</protein>
<evidence type="ECO:0000256" key="1">
    <source>
        <dbReference type="ARBA" id="ARBA00038158"/>
    </source>
</evidence>
<dbReference type="SUPFAM" id="SSF53335">
    <property type="entry name" value="S-adenosyl-L-methionine-dependent methyltransferases"/>
    <property type="match status" value="1"/>
</dbReference>
<keyword evidence="2" id="KW-0808">Transferase</keyword>
<dbReference type="InterPro" id="IPR029063">
    <property type="entry name" value="SAM-dependent_MTases_sf"/>
</dbReference>
<name>A0A8H6IZV6_9PEZI</name>
<evidence type="ECO:0000313" key="3">
    <source>
        <dbReference type="Proteomes" id="UP000652219"/>
    </source>
</evidence>
<dbReference type="GO" id="GO:0008168">
    <property type="term" value="F:methyltransferase activity"/>
    <property type="evidence" value="ECO:0007669"/>
    <property type="project" value="UniProtKB-KW"/>
</dbReference>